<organism evidence="1 2">
    <name type="scientific">Novosphingobium guangzhouense</name>
    <dbReference type="NCBI Taxonomy" id="1850347"/>
    <lineage>
        <taxon>Bacteria</taxon>
        <taxon>Pseudomonadati</taxon>
        <taxon>Pseudomonadota</taxon>
        <taxon>Alphaproteobacteria</taxon>
        <taxon>Sphingomonadales</taxon>
        <taxon>Sphingomonadaceae</taxon>
        <taxon>Novosphingobium</taxon>
    </lineage>
</organism>
<dbReference type="AlphaFoldDB" id="A0A2K2FWI7"/>
<dbReference type="Proteomes" id="UP000236327">
    <property type="component" value="Unassembled WGS sequence"/>
</dbReference>
<keyword evidence="2" id="KW-1185">Reference proteome</keyword>
<gene>
    <name evidence="1" type="ORF">A8V01_24935</name>
</gene>
<dbReference type="EMBL" id="LYMM01000058">
    <property type="protein sequence ID" value="PNU03132.1"/>
    <property type="molecule type" value="Genomic_DNA"/>
</dbReference>
<comment type="caution">
    <text evidence="1">The sequence shown here is derived from an EMBL/GenBank/DDBJ whole genome shotgun (WGS) entry which is preliminary data.</text>
</comment>
<proteinExistence type="predicted"/>
<accession>A0A2K2FWI7</accession>
<name>A0A2K2FWI7_9SPHN</name>
<reference evidence="1 2" key="1">
    <citation type="submission" date="2016-05" db="EMBL/GenBank/DDBJ databases">
        <title>Complete genome sequence of Novosphingobium guangzhouense SA925(T).</title>
        <authorList>
            <person name="Sha S."/>
        </authorList>
    </citation>
    <scope>NUCLEOTIDE SEQUENCE [LARGE SCALE GENOMIC DNA]</scope>
    <source>
        <strain evidence="1 2">SA925</strain>
    </source>
</reference>
<evidence type="ECO:0000313" key="2">
    <source>
        <dbReference type="Proteomes" id="UP000236327"/>
    </source>
</evidence>
<evidence type="ECO:0000313" key="1">
    <source>
        <dbReference type="EMBL" id="PNU03132.1"/>
    </source>
</evidence>
<dbReference type="RefSeq" id="WP_103098102.1">
    <property type="nucleotide sequence ID" value="NZ_LYMM01000058.1"/>
</dbReference>
<protein>
    <submittedName>
        <fullName evidence="1">Uncharacterized protein</fullName>
    </submittedName>
</protein>
<sequence>MFWRIDITDHIGAFEAGGIVIGKAIEPSRFYDKDFERGIEPLGGVEINRFGVPDVSPGITLRTLLFTLSWLSEEEYEDTFAPLTYKLGTSLPIYCCFDPAVTPWRQNRTYLGYLGRAPFARGGVKPRTMAMELQIRSLI</sequence>
<dbReference type="OrthoDB" id="7432466at2"/>